<protein>
    <submittedName>
        <fullName evidence="1">Uncharacterized protein</fullName>
    </submittedName>
</protein>
<comment type="caution">
    <text evidence="1">The sequence shown here is derived from an EMBL/GenBank/DDBJ whole genome shotgun (WGS) entry which is preliminary data.</text>
</comment>
<dbReference type="RefSeq" id="WP_036165178.1">
    <property type="nucleotide sequence ID" value="NZ_JRKJ01000002.1"/>
</dbReference>
<organism evidence="1 2">
    <name type="scientific">Lysobacter dokdonensis DS-58</name>
    <dbReference type="NCBI Taxonomy" id="1300345"/>
    <lineage>
        <taxon>Bacteria</taxon>
        <taxon>Pseudomonadati</taxon>
        <taxon>Pseudomonadota</taxon>
        <taxon>Gammaproteobacteria</taxon>
        <taxon>Lysobacterales</taxon>
        <taxon>Lysobacteraceae</taxon>
        <taxon>Noviluteimonas</taxon>
    </lineage>
</organism>
<proteinExistence type="predicted"/>
<sequence length="68" mass="6877">MPIDEDLASVADALTSAIAMLAAVSQPPEVAVAFRKHVAALAMASGETDGVKAGMLDAIVGRLDALIE</sequence>
<dbReference type="PATRIC" id="fig|1300345.3.peg.465"/>
<accession>A0A0A2WKA4</accession>
<name>A0A0A2WKA4_9GAMM</name>
<gene>
    <name evidence="1" type="ORF">LF41_1159</name>
</gene>
<dbReference type="EMBL" id="JRKJ01000002">
    <property type="protein sequence ID" value="KGQ20621.1"/>
    <property type="molecule type" value="Genomic_DNA"/>
</dbReference>
<dbReference type="AlphaFoldDB" id="A0A0A2WKA4"/>
<evidence type="ECO:0000313" key="2">
    <source>
        <dbReference type="Proteomes" id="UP000030518"/>
    </source>
</evidence>
<keyword evidence="2" id="KW-1185">Reference proteome</keyword>
<dbReference type="Proteomes" id="UP000030518">
    <property type="component" value="Unassembled WGS sequence"/>
</dbReference>
<reference evidence="1 2" key="1">
    <citation type="submission" date="2014-09" db="EMBL/GenBank/DDBJ databases">
        <title>Genome sequences of Lysobacter dokdonensis DS-58.</title>
        <authorList>
            <person name="Kim J.F."/>
            <person name="Kwak M.-J."/>
        </authorList>
    </citation>
    <scope>NUCLEOTIDE SEQUENCE [LARGE SCALE GENOMIC DNA]</scope>
    <source>
        <strain evidence="1 2">DS-58</strain>
    </source>
</reference>
<evidence type="ECO:0000313" key="1">
    <source>
        <dbReference type="EMBL" id="KGQ20621.1"/>
    </source>
</evidence>